<protein>
    <submittedName>
        <fullName evidence="1">Uncharacterized protein</fullName>
    </submittedName>
</protein>
<reference evidence="1" key="2">
    <citation type="submission" date="2020-06" db="EMBL/GenBank/DDBJ databases">
        <authorList>
            <person name="Sheffer M."/>
        </authorList>
    </citation>
    <scope>NUCLEOTIDE SEQUENCE</scope>
</reference>
<comment type="caution">
    <text evidence="1">The sequence shown here is derived from an EMBL/GenBank/DDBJ whole genome shotgun (WGS) entry which is preliminary data.</text>
</comment>
<proteinExistence type="predicted"/>
<dbReference type="EMBL" id="JABXBU010000015">
    <property type="protein sequence ID" value="KAF8786851.1"/>
    <property type="molecule type" value="Genomic_DNA"/>
</dbReference>
<dbReference type="AlphaFoldDB" id="A0A8T0F7N3"/>
<evidence type="ECO:0000313" key="1">
    <source>
        <dbReference type="EMBL" id="KAF8786851.1"/>
    </source>
</evidence>
<gene>
    <name evidence="1" type="ORF">HNY73_008510</name>
</gene>
<accession>A0A8T0F7N3</accession>
<sequence length="75" mass="8821">MSYFVILKHLPISSGHYGVKRKLYEIFDADKYWSEQDFCEEDSGKAEIIPQIPGFGNLTFARHRQERKENLGKEQ</sequence>
<keyword evidence="2" id="KW-1185">Reference proteome</keyword>
<name>A0A8T0F7N3_ARGBR</name>
<evidence type="ECO:0000313" key="2">
    <source>
        <dbReference type="Proteomes" id="UP000807504"/>
    </source>
</evidence>
<dbReference type="Proteomes" id="UP000807504">
    <property type="component" value="Unassembled WGS sequence"/>
</dbReference>
<organism evidence="1 2">
    <name type="scientific">Argiope bruennichi</name>
    <name type="common">Wasp spider</name>
    <name type="synonym">Aranea bruennichi</name>
    <dbReference type="NCBI Taxonomy" id="94029"/>
    <lineage>
        <taxon>Eukaryota</taxon>
        <taxon>Metazoa</taxon>
        <taxon>Ecdysozoa</taxon>
        <taxon>Arthropoda</taxon>
        <taxon>Chelicerata</taxon>
        <taxon>Arachnida</taxon>
        <taxon>Araneae</taxon>
        <taxon>Araneomorphae</taxon>
        <taxon>Entelegynae</taxon>
        <taxon>Araneoidea</taxon>
        <taxon>Araneidae</taxon>
        <taxon>Argiope</taxon>
    </lineage>
</organism>
<reference evidence="1" key="1">
    <citation type="journal article" date="2020" name="bioRxiv">
        <title>Chromosome-level reference genome of the European wasp spider Argiope bruennichi: a resource for studies on range expansion and evolutionary adaptation.</title>
        <authorList>
            <person name="Sheffer M.M."/>
            <person name="Hoppe A."/>
            <person name="Krehenwinkel H."/>
            <person name="Uhl G."/>
            <person name="Kuss A.W."/>
            <person name="Jensen L."/>
            <person name="Jensen C."/>
            <person name="Gillespie R.G."/>
            <person name="Hoff K.J."/>
            <person name="Prost S."/>
        </authorList>
    </citation>
    <scope>NUCLEOTIDE SEQUENCE</scope>
</reference>